<dbReference type="InterPro" id="IPR000600">
    <property type="entry name" value="ROK"/>
</dbReference>
<dbReference type="Proteomes" id="UP001596297">
    <property type="component" value="Unassembled WGS sequence"/>
</dbReference>
<proteinExistence type="predicted"/>
<keyword evidence="3" id="KW-1185">Reference proteome</keyword>
<dbReference type="Pfam" id="PF00480">
    <property type="entry name" value="ROK"/>
    <property type="match status" value="1"/>
</dbReference>
<dbReference type="PANTHER" id="PTHR18964:SF146">
    <property type="entry name" value="POLYPHOSPHATE GLUCOKINASE"/>
    <property type="match status" value="1"/>
</dbReference>
<dbReference type="InterPro" id="IPR043129">
    <property type="entry name" value="ATPase_NBD"/>
</dbReference>
<reference evidence="3" key="1">
    <citation type="journal article" date="2019" name="Int. J. Syst. Evol. Microbiol.">
        <title>The Global Catalogue of Microorganisms (GCM) 10K type strain sequencing project: providing services to taxonomists for standard genome sequencing and annotation.</title>
        <authorList>
            <consortium name="The Broad Institute Genomics Platform"/>
            <consortium name="The Broad Institute Genome Sequencing Center for Infectious Disease"/>
            <person name="Wu L."/>
            <person name="Ma J."/>
        </authorList>
    </citation>
    <scope>NUCLEOTIDE SEQUENCE [LARGE SCALE GENOMIC DNA]</scope>
    <source>
        <strain evidence="3">CGMCC 1.15772</strain>
    </source>
</reference>
<evidence type="ECO:0000313" key="2">
    <source>
        <dbReference type="EMBL" id="MFC6590583.1"/>
    </source>
</evidence>
<accession>A0ABW1Y9A3</accession>
<feature type="non-terminal residue" evidence="2">
    <location>
        <position position="112"/>
    </location>
</feature>
<gene>
    <name evidence="2" type="ORF">ACFP81_00005</name>
</gene>
<organism evidence="2 3">
    <name type="scientific">Deinococcus lacus</name>
    <dbReference type="NCBI Taxonomy" id="392561"/>
    <lineage>
        <taxon>Bacteria</taxon>
        <taxon>Thermotogati</taxon>
        <taxon>Deinococcota</taxon>
        <taxon>Deinococci</taxon>
        <taxon>Deinococcales</taxon>
        <taxon>Deinococcaceae</taxon>
        <taxon>Deinococcus</taxon>
    </lineage>
</organism>
<dbReference type="SUPFAM" id="SSF53067">
    <property type="entry name" value="Actin-like ATPase domain"/>
    <property type="match status" value="1"/>
</dbReference>
<feature type="region of interest" description="Disordered" evidence="1">
    <location>
        <begin position="61"/>
        <end position="90"/>
    </location>
</feature>
<dbReference type="PANTHER" id="PTHR18964">
    <property type="entry name" value="ROK (REPRESSOR, ORF, KINASE) FAMILY"/>
    <property type="match status" value="1"/>
</dbReference>
<dbReference type="EMBL" id="JBHSWD010000001">
    <property type="protein sequence ID" value="MFC6590583.1"/>
    <property type="molecule type" value="Genomic_DNA"/>
</dbReference>
<evidence type="ECO:0000313" key="3">
    <source>
        <dbReference type="Proteomes" id="UP001596297"/>
    </source>
</evidence>
<protein>
    <submittedName>
        <fullName evidence="2">ROK family protein</fullName>
    </submittedName>
</protein>
<name>A0ABW1Y9A3_9DEIO</name>
<evidence type="ECO:0000256" key="1">
    <source>
        <dbReference type="SAM" id="MobiDB-lite"/>
    </source>
</evidence>
<comment type="caution">
    <text evidence="2">The sequence shown here is derived from an EMBL/GenBank/DDBJ whole genome shotgun (WGS) entry which is preliminary data.</text>
</comment>
<dbReference type="RefSeq" id="WP_380081606.1">
    <property type="nucleotide sequence ID" value="NZ_JBHSWD010000001.1"/>
</dbReference>
<sequence length="112" mass="11602">MDILGIDIGGSGIKGALVDPASGELSSDRRRIPTPAGARPADVARVVAELQSHFEHQGPIGITFPGIVQGAHPQRGQRGQSLDRGRGPALFEEATGQPCWVLNDADAAGLAE</sequence>
<dbReference type="Gene3D" id="3.30.420.40">
    <property type="match status" value="1"/>
</dbReference>
<feature type="region of interest" description="Disordered" evidence="1">
    <location>
        <begin position="17"/>
        <end position="38"/>
    </location>
</feature>